<dbReference type="InterPro" id="IPR012341">
    <property type="entry name" value="6hp_glycosidase-like_sf"/>
</dbReference>
<keyword evidence="3" id="KW-1133">Transmembrane helix</keyword>
<dbReference type="Proteomes" id="UP001438953">
    <property type="component" value="Unassembled WGS sequence"/>
</dbReference>
<dbReference type="Gene3D" id="1.50.10.10">
    <property type="match status" value="1"/>
</dbReference>
<proteinExistence type="inferred from homology"/>
<dbReference type="EMBL" id="JAYWLC010000033">
    <property type="protein sequence ID" value="MER5173863.1"/>
    <property type="molecule type" value="Genomic_DNA"/>
</dbReference>
<feature type="transmembrane region" description="Helical" evidence="3">
    <location>
        <begin position="506"/>
        <end position="524"/>
    </location>
</feature>
<accession>A0ABV1SLS3</accession>
<dbReference type="RefSeq" id="WP_350939164.1">
    <property type="nucleotide sequence ID" value="NZ_JAYWLC010000033.1"/>
</dbReference>
<dbReference type="PANTHER" id="PTHR15108">
    <property type="entry name" value="N-ACYLGLUCOSAMINE-2-EPIMERASE"/>
    <property type="match status" value="1"/>
</dbReference>
<evidence type="ECO:0000256" key="4">
    <source>
        <dbReference type="SAM" id="SignalP"/>
    </source>
</evidence>
<evidence type="ECO:0000256" key="2">
    <source>
        <dbReference type="ARBA" id="ARBA00023235"/>
    </source>
</evidence>
<comment type="caution">
    <text evidence="5">The sequence shown here is derived from an EMBL/GenBank/DDBJ whole genome shotgun (WGS) entry which is preliminary data.</text>
</comment>
<dbReference type="InterPro" id="IPR022472">
    <property type="entry name" value="VPLPA-CTERM"/>
</dbReference>
<dbReference type="InterPro" id="IPR010819">
    <property type="entry name" value="AGE/CE"/>
</dbReference>
<dbReference type="NCBIfam" id="TIGR03370">
    <property type="entry name" value="VPLPA-CTERM"/>
    <property type="match status" value="1"/>
</dbReference>
<dbReference type="Pfam" id="PF07221">
    <property type="entry name" value="GlcNAc_2-epim"/>
    <property type="match status" value="1"/>
</dbReference>
<keyword evidence="2" id="KW-0413">Isomerase</keyword>
<evidence type="ECO:0000313" key="6">
    <source>
        <dbReference type="Proteomes" id="UP001438953"/>
    </source>
</evidence>
<gene>
    <name evidence="5" type="ORF">VSX56_19090</name>
</gene>
<protein>
    <submittedName>
        <fullName evidence="5">VPLPA-CTERM sorting domain-containing protein</fullName>
    </submittedName>
</protein>
<sequence>MAGFRRLGVAAIVAGMAYAGMSHAAVYDLNADLSSADWLAHLNDDLLGYWDDATADPATQSGSMPYRLCNDGSLVTYGVACEGVTLAQSKAPVQTVVGQSRQVYSYALAFHMTGNTEYLDLAKAGYEYLISPSTFYDDTTGLYRTSYNVATGAQSGLANVQQQAYALLGQGFLAYVTGDASIQAQTAAGSAAIMDRFGLQDASGSFTGSFAQTVDGTDAGPNIVMQLDQLNAYKVLLAQTSDGAAQANVLQEALATARYLREEYFDTATGLMREQSYSSGISISGYNYGLSAKAFWFIDQLAQQAGDAELSAWAQDAARKLFVTAYDADLGAWRTSQDLTGVASDTLWWWEYAELDQYASQLAVSDPVLAQMVESAQSFWLDNFVDHRTNAVGEEYGGVFPSLVVSQDSLTGEYGVAADTNAPKHYQWIAGFHAFEHALVSYMSEAMASGEAITLYFADAASDFTLAYGMQAQSQTVEQILSGTTTVYAVTYTGLSYALASAIPAVPLPAGGLLLLSGLAALCLHKRRRRLG</sequence>
<organism evidence="5 6">
    <name type="scientific">Thioclava kandeliae</name>
    <dbReference type="NCBI Taxonomy" id="3070818"/>
    <lineage>
        <taxon>Bacteria</taxon>
        <taxon>Pseudomonadati</taxon>
        <taxon>Pseudomonadota</taxon>
        <taxon>Alphaproteobacteria</taxon>
        <taxon>Rhodobacterales</taxon>
        <taxon>Paracoccaceae</taxon>
        <taxon>Thioclava</taxon>
    </lineage>
</organism>
<evidence type="ECO:0000256" key="1">
    <source>
        <dbReference type="ARBA" id="ARBA00008558"/>
    </source>
</evidence>
<reference evidence="5 6" key="2">
    <citation type="submission" date="2024-06" db="EMBL/GenBank/DDBJ databases">
        <title>Thioclava kandeliae sp. nov. from a rhizosphere soil sample of Kandelia candel in a mangrove.</title>
        <authorList>
            <person name="Mu T."/>
        </authorList>
    </citation>
    <scope>NUCLEOTIDE SEQUENCE [LARGE SCALE GENOMIC DNA]</scope>
    <source>
        <strain evidence="5 6">CPCC 100088</strain>
    </source>
</reference>
<keyword evidence="4" id="KW-0732">Signal</keyword>
<dbReference type="InterPro" id="IPR008928">
    <property type="entry name" value="6-hairpin_glycosidase_sf"/>
</dbReference>
<reference evidence="5 6" key="1">
    <citation type="submission" date="2024-01" db="EMBL/GenBank/DDBJ databases">
        <authorList>
            <person name="Deng Y."/>
            <person name="Su J."/>
        </authorList>
    </citation>
    <scope>NUCLEOTIDE SEQUENCE [LARGE SCALE GENOMIC DNA]</scope>
    <source>
        <strain evidence="5 6">CPCC 100088</strain>
    </source>
</reference>
<keyword evidence="3" id="KW-0812">Transmembrane</keyword>
<keyword evidence="3" id="KW-0472">Membrane</keyword>
<evidence type="ECO:0000313" key="5">
    <source>
        <dbReference type="EMBL" id="MER5173863.1"/>
    </source>
</evidence>
<feature type="chain" id="PRO_5045846621" evidence="4">
    <location>
        <begin position="25"/>
        <end position="532"/>
    </location>
</feature>
<dbReference type="SUPFAM" id="SSF48208">
    <property type="entry name" value="Six-hairpin glycosidases"/>
    <property type="match status" value="1"/>
</dbReference>
<comment type="similarity">
    <text evidence="1">Belongs to the N-acylglucosamine 2-epimerase family.</text>
</comment>
<name>A0ABV1SLS3_9RHOB</name>
<evidence type="ECO:0000256" key="3">
    <source>
        <dbReference type="SAM" id="Phobius"/>
    </source>
</evidence>
<feature type="signal peptide" evidence="4">
    <location>
        <begin position="1"/>
        <end position="24"/>
    </location>
</feature>
<keyword evidence="6" id="KW-1185">Reference proteome</keyword>